<dbReference type="NCBIfam" id="TIGR00229">
    <property type="entry name" value="sensory_box"/>
    <property type="match status" value="1"/>
</dbReference>
<feature type="modified residue" description="Phosphohistidine" evidence="16">
    <location>
        <position position="955"/>
    </location>
</feature>
<sequence length="1012" mass="113137">MGDRVSKPGIDTYVRQEQPPALFAEAEVYEEEINNLTATIIRQEAELVETRIELNKRVRSLQFFQNLNKRILTAKSHREIYQVVVRSLVEIGFDKAIIVRRSEESYGVVAHHGYTSSAIEKRQLSSTLFQLIEQHGELLVNGENRESVNYSYEDDLEVRFFIAASFTFRQESERPHILLAGNMAETTLRRSRLTRVDLQIMQTLAQQIGVAVENAFVYEQLEQSERKYRLLYEQSVEGLFQITPDGRILSANPAMAGMLGYDSVDVLIGMSNNGGMQSILYQEEFARFARIMTEMGSIIGYEVELLRKDAKPIWGSVTARCVFDDEGRPICFEGAIVDITAQKTARQLDIEKTAAEKANRTKSEFLANMSHEIRTPMNGVLGMTTLLMDTSLDSNQRHYVGAIRQSSESLLKIINDILDFSKIEAGRIRLEIVEFDLRALLDDVIDLMETRIDPSTVLFTCLAEPEVPDLVRGDPVRLRQVLLNLAVNAVKFTTRGSIRITVALEGDADEQYLRFSVKDTGPGIPLDKQKILFESFTQVDSSLTRAVEGTGLGLAISRQLVELMDGEIGVISAPGEGAEFWFRLGLLPCRNETAELEIAKAFSHVPVLVAERDHVSRSYLSRQFRAWGAVVEEAEDMAGFRHLLDSGRTRNVQHQLIVMDERFSDPVGGSGPVPVSCCRIVLHSGAEIHRLAIQPAGKNLVYLARPIRYTSLKKGALCLLRGGELEDLQRCIIGEARQVWGYSNTWAGRARVLVVEDNIINQQVVVGMLKRLGCVHIDAVSNGLEAVQNLRRFSYNIVFMDISMPVMDGLEATRRIRALQTEDKGGALPIIALTAHAMTGDRERCLEAGMSDVITKPMQPETLAATLERWLLPEAGAQVAANIGDWEPVNGGEIAKRNDNHVVFDLERLTKRLLGDEKNSRRIAEYFQNEVEHQIDEIGAALAAGELEEVSRLVHRLKGSSGNVQAEQLFELMKVMHQAATDNNLDQLSVLLTKARAHCPVLVAAIRDQLGQ</sequence>
<feature type="domain" description="Response regulatory" evidence="20">
    <location>
        <begin position="751"/>
        <end position="871"/>
    </location>
</feature>
<reference evidence="24 25" key="1">
    <citation type="submission" date="2016-12" db="EMBL/GenBank/DDBJ databases">
        <authorList>
            <person name="Song W.-J."/>
            <person name="Kurnit D.M."/>
        </authorList>
    </citation>
    <scope>NUCLEOTIDE SEQUENCE [LARGE SCALE GENOMIC DNA]</scope>
    <source>
        <strain evidence="24 25">DSM 18488</strain>
    </source>
</reference>
<keyword evidence="13" id="KW-0472">Membrane</keyword>
<dbReference type="Proteomes" id="UP000184603">
    <property type="component" value="Unassembled WGS sequence"/>
</dbReference>
<dbReference type="SMART" id="SM00448">
    <property type="entry name" value="REC"/>
    <property type="match status" value="1"/>
</dbReference>
<evidence type="ECO:0000256" key="17">
    <source>
        <dbReference type="PROSITE-ProRule" id="PRU00169"/>
    </source>
</evidence>
<dbReference type="InterPro" id="IPR011006">
    <property type="entry name" value="CheY-like_superfamily"/>
</dbReference>
<dbReference type="InterPro" id="IPR036097">
    <property type="entry name" value="HisK_dim/P_sf"/>
</dbReference>
<dbReference type="PROSITE" id="PS50894">
    <property type="entry name" value="HPT"/>
    <property type="match status" value="1"/>
</dbReference>
<dbReference type="SUPFAM" id="SSF47384">
    <property type="entry name" value="Homodimeric domain of signal transducing histidine kinase"/>
    <property type="match status" value="1"/>
</dbReference>
<dbReference type="CDD" id="cd16922">
    <property type="entry name" value="HATPase_EvgS-ArcB-TorS-like"/>
    <property type="match status" value="1"/>
</dbReference>
<keyword evidence="7" id="KW-0812">Transmembrane</keyword>
<dbReference type="Gene3D" id="3.30.450.20">
    <property type="entry name" value="PAS domain"/>
    <property type="match status" value="1"/>
</dbReference>
<evidence type="ECO:0000313" key="25">
    <source>
        <dbReference type="Proteomes" id="UP000184603"/>
    </source>
</evidence>
<evidence type="ECO:0000259" key="21">
    <source>
        <dbReference type="PROSITE" id="PS50112"/>
    </source>
</evidence>
<dbReference type="CDD" id="cd00082">
    <property type="entry name" value="HisKA"/>
    <property type="match status" value="1"/>
</dbReference>
<name>A0A1M7Y2V5_9BACT</name>
<dbReference type="Gene3D" id="3.40.50.2300">
    <property type="match status" value="1"/>
</dbReference>
<dbReference type="FunFam" id="3.30.565.10:FF:000010">
    <property type="entry name" value="Sensor histidine kinase RcsC"/>
    <property type="match status" value="1"/>
</dbReference>
<evidence type="ECO:0000256" key="7">
    <source>
        <dbReference type="ARBA" id="ARBA00022692"/>
    </source>
</evidence>
<dbReference type="GO" id="GO:0000155">
    <property type="term" value="F:phosphorelay sensor kinase activity"/>
    <property type="evidence" value="ECO:0007669"/>
    <property type="project" value="InterPro"/>
</dbReference>
<comment type="subcellular location">
    <subcellularLocation>
        <location evidence="2">Cell membrane</location>
        <topology evidence="2">Multi-pass membrane protein</topology>
    </subcellularLocation>
</comment>
<dbReference type="PROSITE" id="PS50110">
    <property type="entry name" value="RESPONSE_REGULATORY"/>
    <property type="match status" value="1"/>
</dbReference>
<evidence type="ECO:0000256" key="3">
    <source>
        <dbReference type="ARBA" id="ARBA00012438"/>
    </source>
</evidence>
<dbReference type="SUPFAM" id="SSF55785">
    <property type="entry name" value="PYP-like sensor domain (PAS domain)"/>
    <property type="match status" value="1"/>
</dbReference>
<dbReference type="Pfam" id="PF13426">
    <property type="entry name" value="PAS_9"/>
    <property type="match status" value="1"/>
</dbReference>
<evidence type="ECO:0000256" key="2">
    <source>
        <dbReference type="ARBA" id="ARBA00004651"/>
    </source>
</evidence>
<dbReference type="InterPro" id="IPR000014">
    <property type="entry name" value="PAS"/>
</dbReference>
<dbReference type="InterPro" id="IPR035965">
    <property type="entry name" value="PAS-like_dom_sf"/>
</dbReference>
<dbReference type="InterPro" id="IPR029016">
    <property type="entry name" value="GAF-like_dom_sf"/>
</dbReference>
<dbReference type="PRINTS" id="PR00344">
    <property type="entry name" value="BCTRLSENSOR"/>
</dbReference>
<dbReference type="Pfam" id="PF02518">
    <property type="entry name" value="HATPase_c"/>
    <property type="match status" value="1"/>
</dbReference>
<evidence type="ECO:0000256" key="16">
    <source>
        <dbReference type="PROSITE-ProRule" id="PRU00110"/>
    </source>
</evidence>
<feature type="coiled-coil region" evidence="18">
    <location>
        <begin position="26"/>
        <end position="53"/>
    </location>
</feature>
<dbReference type="CDD" id="cd17546">
    <property type="entry name" value="REC_hyHK_CKI1_RcsC-like"/>
    <property type="match status" value="1"/>
</dbReference>
<dbReference type="InterPro" id="IPR005467">
    <property type="entry name" value="His_kinase_dom"/>
</dbReference>
<dbReference type="SUPFAM" id="SSF55781">
    <property type="entry name" value="GAF domain-like"/>
    <property type="match status" value="1"/>
</dbReference>
<dbReference type="SUPFAM" id="SSF55874">
    <property type="entry name" value="ATPase domain of HSP90 chaperone/DNA topoisomerase II/histidine kinase"/>
    <property type="match status" value="1"/>
</dbReference>
<dbReference type="Pfam" id="PF00512">
    <property type="entry name" value="HisKA"/>
    <property type="match status" value="1"/>
</dbReference>
<dbReference type="CDD" id="cd00130">
    <property type="entry name" value="PAS"/>
    <property type="match status" value="1"/>
</dbReference>
<dbReference type="Pfam" id="PF00072">
    <property type="entry name" value="Response_reg"/>
    <property type="match status" value="1"/>
</dbReference>
<dbReference type="SUPFAM" id="SSF47226">
    <property type="entry name" value="Histidine-containing phosphotransfer domain, HPT domain"/>
    <property type="match status" value="1"/>
</dbReference>
<dbReference type="Pfam" id="PF01627">
    <property type="entry name" value="Hpt"/>
    <property type="match status" value="1"/>
</dbReference>
<dbReference type="InterPro" id="IPR000700">
    <property type="entry name" value="PAS-assoc_C"/>
</dbReference>
<dbReference type="Gene3D" id="1.10.287.130">
    <property type="match status" value="1"/>
</dbReference>
<keyword evidence="8" id="KW-0547">Nucleotide-binding</keyword>
<evidence type="ECO:0000256" key="5">
    <source>
        <dbReference type="ARBA" id="ARBA00022553"/>
    </source>
</evidence>
<dbReference type="Gene3D" id="3.30.565.10">
    <property type="entry name" value="Histidine kinase-like ATPase, C-terminal domain"/>
    <property type="match status" value="1"/>
</dbReference>
<dbReference type="InterPro" id="IPR003661">
    <property type="entry name" value="HisK_dim/P_dom"/>
</dbReference>
<keyword evidence="10" id="KW-0067">ATP-binding</keyword>
<dbReference type="InterPro" id="IPR003594">
    <property type="entry name" value="HATPase_dom"/>
</dbReference>
<feature type="domain" description="Histidine kinase" evidence="19">
    <location>
        <begin position="368"/>
        <end position="588"/>
    </location>
</feature>
<feature type="domain" description="PAC" evidence="22">
    <location>
        <begin position="299"/>
        <end position="351"/>
    </location>
</feature>
<evidence type="ECO:0000256" key="6">
    <source>
        <dbReference type="ARBA" id="ARBA00022679"/>
    </source>
</evidence>
<dbReference type="Gene3D" id="3.30.450.40">
    <property type="match status" value="1"/>
</dbReference>
<dbReference type="InterPro" id="IPR004358">
    <property type="entry name" value="Sig_transdc_His_kin-like_C"/>
</dbReference>
<evidence type="ECO:0000256" key="11">
    <source>
        <dbReference type="ARBA" id="ARBA00022989"/>
    </source>
</evidence>
<evidence type="ECO:0000256" key="9">
    <source>
        <dbReference type="ARBA" id="ARBA00022777"/>
    </source>
</evidence>
<evidence type="ECO:0000256" key="14">
    <source>
        <dbReference type="ARBA" id="ARBA00064003"/>
    </source>
</evidence>
<dbReference type="PANTHER" id="PTHR45339">
    <property type="entry name" value="HYBRID SIGNAL TRANSDUCTION HISTIDINE KINASE J"/>
    <property type="match status" value="1"/>
</dbReference>
<dbReference type="SMART" id="SM00091">
    <property type="entry name" value="PAS"/>
    <property type="match status" value="1"/>
</dbReference>
<dbReference type="SMART" id="SM00387">
    <property type="entry name" value="HATPase_c"/>
    <property type="match status" value="1"/>
</dbReference>
<evidence type="ECO:0000259" key="23">
    <source>
        <dbReference type="PROSITE" id="PS50894"/>
    </source>
</evidence>
<dbReference type="PROSITE" id="PS50113">
    <property type="entry name" value="PAC"/>
    <property type="match status" value="1"/>
</dbReference>
<proteinExistence type="predicted"/>
<evidence type="ECO:0000256" key="10">
    <source>
        <dbReference type="ARBA" id="ARBA00022840"/>
    </source>
</evidence>
<keyword evidence="5 17" id="KW-0597">Phosphoprotein</keyword>
<evidence type="ECO:0000256" key="15">
    <source>
        <dbReference type="ARBA" id="ARBA00068150"/>
    </source>
</evidence>
<evidence type="ECO:0000259" key="20">
    <source>
        <dbReference type="PROSITE" id="PS50110"/>
    </source>
</evidence>
<dbReference type="InterPro" id="IPR036641">
    <property type="entry name" value="HPT_dom_sf"/>
</dbReference>
<keyword evidence="25" id="KW-1185">Reference proteome</keyword>
<evidence type="ECO:0000256" key="8">
    <source>
        <dbReference type="ARBA" id="ARBA00022741"/>
    </source>
</evidence>
<dbReference type="AlphaFoldDB" id="A0A1M7Y2V5"/>
<dbReference type="SMART" id="SM00388">
    <property type="entry name" value="HisKA"/>
    <property type="match status" value="1"/>
</dbReference>
<keyword evidence="11" id="KW-1133">Transmembrane helix</keyword>
<organism evidence="24 25">
    <name type="scientific">Desulfopila aestuarii DSM 18488</name>
    <dbReference type="NCBI Taxonomy" id="1121416"/>
    <lineage>
        <taxon>Bacteria</taxon>
        <taxon>Pseudomonadati</taxon>
        <taxon>Thermodesulfobacteriota</taxon>
        <taxon>Desulfobulbia</taxon>
        <taxon>Desulfobulbales</taxon>
        <taxon>Desulfocapsaceae</taxon>
        <taxon>Desulfopila</taxon>
    </lineage>
</organism>
<dbReference type="PROSITE" id="PS50109">
    <property type="entry name" value="HIS_KIN"/>
    <property type="match status" value="1"/>
</dbReference>
<dbReference type="PANTHER" id="PTHR45339:SF1">
    <property type="entry name" value="HYBRID SIGNAL TRANSDUCTION HISTIDINE KINASE J"/>
    <property type="match status" value="1"/>
</dbReference>
<keyword evidence="12" id="KW-0902">Two-component regulatory system</keyword>
<keyword evidence="6" id="KW-0808">Transferase</keyword>
<dbReference type="Gene3D" id="1.20.120.160">
    <property type="entry name" value="HPT domain"/>
    <property type="match status" value="1"/>
</dbReference>
<dbReference type="InterPro" id="IPR036890">
    <property type="entry name" value="HATPase_C_sf"/>
</dbReference>
<dbReference type="GO" id="GO:0005886">
    <property type="term" value="C:plasma membrane"/>
    <property type="evidence" value="ECO:0007669"/>
    <property type="project" value="UniProtKB-SubCell"/>
</dbReference>
<evidence type="ECO:0000256" key="18">
    <source>
        <dbReference type="SAM" id="Coils"/>
    </source>
</evidence>
<dbReference type="EMBL" id="FRFE01000005">
    <property type="protein sequence ID" value="SHO46256.1"/>
    <property type="molecule type" value="Genomic_DNA"/>
</dbReference>
<dbReference type="STRING" id="1121416.SAMN02745220_01393"/>
<protein>
    <recommendedName>
        <fullName evidence="15">Sensory/regulatory protein RpfC</fullName>
        <ecNumber evidence="3">2.7.13.3</ecNumber>
    </recommendedName>
</protein>
<gene>
    <name evidence="24" type="ORF">SAMN02745220_01393</name>
</gene>
<keyword evidence="18" id="KW-0175">Coiled coil</keyword>
<dbReference type="FunFam" id="1.10.287.130:FF:000002">
    <property type="entry name" value="Two-component osmosensing histidine kinase"/>
    <property type="match status" value="1"/>
</dbReference>
<comment type="catalytic activity">
    <reaction evidence="1">
        <text>ATP + protein L-histidine = ADP + protein N-phospho-L-histidine.</text>
        <dbReference type="EC" id="2.7.13.3"/>
    </reaction>
</comment>
<evidence type="ECO:0000256" key="12">
    <source>
        <dbReference type="ARBA" id="ARBA00023012"/>
    </source>
</evidence>
<feature type="modified residue" description="4-aspartylphosphate" evidence="17">
    <location>
        <position position="801"/>
    </location>
</feature>
<evidence type="ECO:0000259" key="19">
    <source>
        <dbReference type="PROSITE" id="PS50109"/>
    </source>
</evidence>
<dbReference type="CDD" id="cd00088">
    <property type="entry name" value="HPT"/>
    <property type="match status" value="1"/>
</dbReference>
<dbReference type="InterPro" id="IPR001789">
    <property type="entry name" value="Sig_transdc_resp-reg_receiver"/>
</dbReference>
<evidence type="ECO:0000259" key="22">
    <source>
        <dbReference type="PROSITE" id="PS50113"/>
    </source>
</evidence>
<dbReference type="GO" id="GO:0005524">
    <property type="term" value="F:ATP binding"/>
    <property type="evidence" value="ECO:0007669"/>
    <property type="project" value="UniProtKB-KW"/>
</dbReference>
<evidence type="ECO:0000256" key="13">
    <source>
        <dbReference type="ARBA" id="ARBA00023136"/>
    </source>
</evidence>
<keyword evidence="4" id="KW-1003">Cell membrane</keyword>
<feature type="domain" description="PAS" evidence="21">
    <location>
        <begin position="224"/>
        <end position="267"/>
    </location>
</feature>
<dbReference type="SUPFAM" id="SSF52172">
    <property type="entry name" value="CheY-like"/>
    <property type="match status" value="1"/>
</dbReference>
<evidence type="ECO:0000256" key="1">
    <source>
        <dbReference type="ARBA" id="ARBA00000085"/>
    </source>
</evidence>
<dbReference type="EC" id="2.7.13.3" evidence="3"/>
<feature type="domain" description="HPt" evidence="23">
    <location>
        <begin position="916"/>
        <end position="1012"/>
    </location>
</feature>
<evidence type="ECO:0000313" key="24">
    <source>
        <dbReference type="EMBL" id="SHO46256.1"/>
    </source>
</evidence>
<dbReference type="InterPro" id="IPR008207">
    <property type="entry name" value="Sig_transdc_His_kin_Hpt_dom"/>
</dbReference>
<keyword evidence="9" id="KW-0418">Kinase</keyword>
<dbReference type="PROSITE" id="PS50112">
    <property type="entry name" value="PAS"/>
    <property type="match status" value="1"/>
</dbReference>
<accession>A0A1M7Y2V5</accession>
<evidence type="ECO:0000256" key="4">
    <source>
        <dbReference type="ARBA" id="ARBA00022475"/>
    </source>
</evidence>
<comment type="subunit">
    <text evidence="14">At low DSF concentrations, interacts with RpfF.</text>
</comment>